<name>A0A139INR3_9PEZI</name>
<reference evidence="1 2" key="1">
    <citation type="submission" date="2015-07" db="EMBL/GenBank/DDBJ databases">
        <title>Comparative genomics of the Sigatoka disease complex on banana suggests a link between parallel evolutionary changes in Pseudocercospora fijiensis and Pseudocercospora eumusae and increased virulence on the banana host.</title>
        <authorList>
            <person name="Chang T.-C."/>
            <person name="Salvucci A."/>
            <person name="Crous P.W."/>
            <person name="Stergiopoulos I."/>
        </authorList>
    </citation>
    <scope>NUCLEOTIDE SEQUENCE [LARGE SCALE GENOMIC DNA]</scope>
    <source>
        <strain evidence="1 2">CBS 116634</strain>
    </source>
</reference>
<dbReference type="AlphaFoldDB" id="A0A139INR3"/>
<dbReference type="Proteomes" id="UP000073492">
    <property type="component" value="Unassembled WGS sequence"/>
</dbReference>
<gene>
    <name evidence="1" type="ORF">AC579_5591</name>
</gene>
<organism evidence="1 2">
    <name type="scientific">Pseudocercospora musae</name>
    <dbReference type="NCBI Taxonomy" id="113226"/>
    <lineage>
        <taxon>Eukaryota</taxon>
        <taxon>Fungi</taxon>
        <taxon>Dikarya</taxon>
        <taxon>Ascomycota</taxon>
        <taxon>Pezizomycotina</taxon>
        <taxon>Dothideomycetes</taxon>
        <taxon>Dothideomycetidae</taxon>
        <taxon>Mycosphaerellales</taxon>
        <taxon>Mycosphaerellaceae</taxon>
        <taxon>Pseudocercospora</taxon>
    </lineage>
</organism>
<accession>A0A139INR3</accession>
<proteinExistence type="predicted"/>
<sequence length="115" mass="12223">MFTIFTPVYKVTPAIRALGAPAAAPESAAMPNLFLEMFAQEFPGSMYAARSFTKDLDRRSLHTSPTCHDRGSSRSSGHQLLTLSGCVGNSNSFRSATSISIAGLEHVALMPGLCS</sequence>
<comment type="caution">
    <text evidence="1">The sequence shown here is derived from an EMBL/GenBank/DDBJ whole genome shotgun (WGS) entry which is preliminary data.</text>
</comment>
<keyword evidence="2" id="KW-1185">Reference proteome</keyword>
<evidence type="ECO:0000313" key="2">
    <source>
        <dbReference type="Proteomes" id="UP000073492"/>
    </source>
</evidence>
<evidence type="ECO:0000313" key="1">
    <source>
        <dbReference type="EMBL" id="KXT16401.1"/>
    </source>
</evidence>
<protein>
    <submittedName>
        <fullName evidence="1">Uncharacterized protein</fullName>
    </submittedName>
</protein>
<dbReference type="EMBL" id="LFZO01000038">
    <property type="protein sequence ID" value="KXT16401.1"/>
    <property type="molecule type" value="Genomic_DNA"/>
</dbReference>